<name>A0A1I7Z1N7_9BILA</name>
<sequence length="68" mass="7900">MTYSSAHSLLGNECFQHTGIGVLWIAEIKNFVKKFVDEYEIVLDVFLVQLSEVRLHHEHEIVLDVFLV</sequence>
<dbReference type="WBParaSite" id="L893_g21938.t1">
    <property type="protein sequence ID" value="L893_g21938.t1"/>
    <property type="gene ID" value="L893_g21938"/>
</dbReference>
<accession>A0A1I7Z1N7</accession>
<organism evidence="1 2">
    <name type="scientific">Steinernema glaseri</name>
    <dbReference type="NCBI Taxonomy" id="37863"/>
    <lineage>
        <taxon>Eukaryota</taxon>
        <taxon>Metazoa</taxon>
        <taxon>Ecdysozoa</taxon>
        <taxon>Nematoda</taxon>
        <taxon>Chromadorea</taxon>
        <taxon>Rhabditida</taxon>
        <taxon>Tylenchina</taxon>
        <taxon>Panagrolaimomorpha</taxon>
        <taxon>Strongyloidoidea</taxon>
        <taxon>Steinernematidae</taxon>
        <taxon>Steinernema</taxon>
    </lineage>
</organism>
<reference evidence="2" key="1">
    <citation type="submission" date="2016-11" db="UniProtKB">
        <authorList>
            <consortium name="WormBaseParasite"/>
        </authorList>
    </citation>
    <scope>IDENTIFICATION</scope>
</reference>
<proteinExistence type="predicted"/>
<dbReference type="AlphaFoldDB" id="A0A1I7Z1N7"/>
<keyword evidence="1" id="KW-1185">Reference proteome</keyword>
<evidence type="ECO:0000313" key="2">
    <source>
        <dbReference type="WBParaSite" id="L893_g21938.t1"/>
    </source>
</evidence>
<evidence type="ECO:0000313" key="1">
    <source>
        <dbReference type="Proteomes" id="UP000095287"/>
    </source>
</evidence>
<dbReference type="Proteomes" id="UP000095287">
    <property type="component" value="Unplaced"/>
</dbReference>
<protein>
    <submittedName>
        <fullName evidence="2">Uncharacterized protein</fullName>
    </submittedName>
</protein>